<proteinExistence type="predicted"/>
<sequence length="471" mass="51649">MILSIHLCGQVFAVSYLHQLSTTLYLSLLTLKFLSTLTILTNMSSSTSVAQYKKEKKVMEEKVQKVRQVVPTIKTNEIILALHNYDLDVERTIQAFLEEGSGALGDWENTAKSKKSKKKNNTAIKTNSTTSSTVDSITGTFKQNGKSTSSNKEGYVNGYTNGVTPSTIVSASSSAVKPKQAPKITTTSNLDNIDRLNSEEKSQVLSAELNALNLHQTDLNKVQKQFDGEISNAETSIAQCFKEIRQIAAERERQLLAALSRVREEGTHYLSARHSELRHLQSSAQNSNEDSVVAELKRFLANKQHDLELGHVTRFVYDNSQLINSIARFGEIVSINGATVLTPIVHSHPSQSNEIKHATSHSSLVSSVGEDSGLGQISPVANEKNAAHVEGSGIKMQSNAISVDQLAEIQRQLAEQLKAQGIDPSVLAGACATHPPPRRRQQQYQNGNNKKQQQNGNKKNNKPSIELSILN</sequence>
<dbReference type="Proteomes" id="UP000887580">
    <property type="component" value="Unplaced"/>
</dbReference>
<name>A0AC35F4B0_9BILA</name>
<evidence type="ECO:0000313" key="2">
    <source>
        <dbReference type="WBParaSite" id="PS1159_v2.g1368.t1"/>
    </source>
</evidence>
<reference evidence="2" key="1">
    <citation type="submission" date="2022-11" db="UniProtKB">
        <authorList>
            <consortium name="WormBaseParasite"/>
        </authorList>
    </citation>
    <scope>IDENTIFICATION</scope>
</reference>
<dbReference type="WBParaSite" id="PS1159_v2.g1368.t1">
    <property type="protein sequence ID" value="PS1159_v2.g1368.t1"/>
    <property type="gene ID" value="PS1159_v2.g1368"/>
</dbReference>
<accession>A0AC35F4B0</accession>
<organism evidence="1 2">
    <name type="scientific">Panagrolaimus sp. PS1159</name>
    <dbReference type="NCBI Taxonomy" id="55785"/>
    <lineage>
        <taxon>Eukaryota</taxon>
        <taxon>Metazoa</taxon>
        <taxon>Ecdysozoa</taxon>
        <taxon>Nematoda</taxon>
        <taxon>Chromadorea</taxon>
        <taxon>Rhabditida</taxon>
        <taxon>Tylenchina</taxon>
        <taxon>Panagrolaimomorpha</taxon>
        <taxon>Panagrolaimoidea</taxon>
        <taxon>Panagrolaimidae</taxon>
        <taxon>Panagrolaimus</taxon>
    </lineage>
</organism>
<protein>
    <submittedName>
        <fullName evidence="2">CUE domain-containing protein</fullName>
    </submittedName>
</protein>
<evidence type="ECO:0000313" key="1">
    <source>
        <dbReference type="Proteomes" id="UP000887580"/>
    </source>
</evidence>